<gene>
    <name evidence="4" type="ORF">EHO61_08590</name>
</gene>
<accession>A0A4R9GRB1</accession>
<sequence>MKRSEKRIPLSGGICYVTDFQSADSSSLDSEDPITADFVRFLFKKYESILARMPFDTVHIDAFQSEDPERFHLVQKTGKVFYLKDTRNLEVEGAEGKNVPDDDTFIRESPDVLRERYKNENIRSELILPIFVREKSASDPLPFAYLWLQSREKRISEEMLTEMVDIVKQMSDELKNPSKQKFAGKFAVSDISHNGVGFSLTGDLLRETLNQHENYEFTLHLPKQKPFFLIGSLRWWTKGEEGTVRVGLKMDWTNIEEAERSRFEGSVLGFVKKEEGIPANSGKLSEEKDEIFRKVLYLDDDPASLSRMLLLFQKQHVRLITASSLAEAFFKCSLETPAIIISGIKWQGMEDLAVLKALRKVSPGCLVIIYSEYEVASLRMVSYNWVWAQLRKPEQEKQLLQSTLDAVECYQSKIRNYRAVLEDESSLSGEIDWLLWKDYQRNSDQMTIGKNILNNISHSSAQGLGLGSLLINLDLAEICMKREDGEVLIPNDLMRTLLENKNMMRNWTDKLENLKSLFDLKIEDEAIEMRRIQELLSQTITSVDKLTQIKNNQISFESKFPDRVVNSNGKFLTFAVKELLINAMKFSPEGAHIQVMLYADDKNVSIGILNEIDGKETGKSGIPEKYSDKVFEPFFKLNHIYDERFHKEDFGFGIGLNMVQNLGRQVGCSVRLSEVNDYTGAQIRRKVAAEIKLPILHSIQ</sequence>
<dbReference type="Pfam" id="PF02518">
    <property type="entry name" value="HATPase_c"/>
    <property type="match status" value="1"/>
</dbReference>
<protein>
    <submittedName>
        <fullName evidence="4">DUF1577 domain-containing protein</fullName>
    </submittedName>
</protein>
<evidence type="ECO:0000256" key="1">
    <source>
        <dbReference type="ARBA" id="ARBA00022553"/>
    </source>
</evidence>
<dbReference type="OrthoDB" id="314937at2"/>
<comment type="caution">
    <text evidence="2">Lacks conserved residue(s) required for the propagation of feature annotation.</text>
</comment>
<dbReference type="PANTHER" id="PTHR43547">
    <property type="entry name" value="TWO-COMPONENT HISTIDINE KINASE"/>
    <property type="match status" value="1"/>
</dbReference>
<dbReference type="Proteomes" id="UP000297855">
    <property type="component" value="Unassembled WGS sequence"/>
</dbReference>
<dbReference type="Gene3D" id="3.40.50.2300">
    <property type="match status" value="1"/>
</dbReference>
<dbReference type="Gene3D" id="3.30.565.10">
    <property type="entry name" value="Histidine kinase-like ATPase, C-terminal domain"/>
    <property type="match status" value="1"/>
</dbReference>
<comment type="caution">
    <text evidence="4">The sequence shown here is derived from an EMBL/GenBank/DDBJ whole genome shotgun (WGS) entry which is preliminary data.</text>
</comment>
<dbReference type="Pfam" id="PF07614">
    <property type="entry name" value="DUF1577"/>
    <property type="match status" value="1"/>
</dbReference>
<evidence type="ECO:0000259" key="3">
    <source>
        <dbReference type="PROSITE" id="PS50110"/>
    </source>
</evidence>
<keyword evidence="5" id="KW-1185">Reference proteome</keyword>
<dbReference type="InterPro" id="IPR001789">
    <property type="entry name" value="Sig_transdc_resp-reg_receiver"/>
</dbReference>
<dbReference type="SUPFAM" id="SSF55874">
    <property type="entry name" value="ATPase domain of HSP90 chaperone/DNA topoisomerase II/histidine kinase"/>
    <property type="match status" value="1"/>
</dbReference>
<evidence type="ECO:0000313" key="4">
    <source>
        <dbReference type="EMBL" id="TGK18956.1"/>
    </source>
</evidence>
<dbReference type="AlphaFoldDB" id="A0A4R9GRB1"/>
<dbReference type="CDD" id="cd00156">
    <property type="entry name" value="REC"/>
    <property type="match status" value="1"/>
</dbReference>
<dbReference type="InterPro" id="IPR036890">
    <property type="entry name" value="HATPase_C_sf"/>
</dbReference>
<dbReference type="RefSeq" id="WP_135813216.1">
    <property type="nucleotide sequence ID" value="NZ_RQEV01000009.1"/>
</dbReference>
<reference evidence="4" key="1">
    <citation type="journal article" date="2019" name="PLoS Negl. Trop. Dis.">
        <title>Revisiting the worldwide diversity of Leptospira species in the environment.</title>
        <authorList>
            <person name="Vincent A.T."/>
            <person name="Schiettekatte O."/>
            <person name="Bourhy P."/>
            <person name="Veyrier F.J."/>
            <person name="Picardeau M."/>
        </authorList>
    </citation>
    <scope>NUCLEOTIDE SEQUENCE [LARGE SCALE GENOMIC DNA]</scope>
    <source>
        <strain evidence="4">SCS5</strain>
    </source>
</reference>
<dbReference type="InterPro" id="IPR011471">
    <property type="entry name" value="DUF1577"/>
</dbReference>
<dbReference type="InterPro" id="IPR011006">
    <property type="entry name" value="CheY-like_superfamily"/>
</dbReference>
<evidence type="ECO:0000313" key="5">
    <source>
        <dbReference type="Proteomes" id="UP000297855"/>
    </source>
</evidence>
<proteinExistence type="predicted"/>
<evidence type="ECO:0000256" key="2">
    <source>
        <dbReference type="PROSITE-ProRule" id="PRU00169"/>
    </source>
</evidence>
<feature type="domain" description="Response regulatory" evidence="3">
    <location>
        <begin position="294"/>
        <end position="407"/>
    </location>
</feature>
<keyword evidence="1" id="KW-0597">Phosphoprotein</keyword>
<dbReference type="PROSITE" id="PS50110">
    <property type="entry name" value="RESPONSE_REGULATORY"/>
    <property type="match status" value="1"/>
</dbReference>
<name>A0A4R9GRB1_9LEPT</name>
<dbReference type="InterPro" id="IPR003594">
    <property type="entry name" value="HATPase_dom"/>
</dbReference>
<dbReference type="EMBL" id="RQEV01000009">
    <property type="protein sequence ID" value="TGK18956.1"/>
    <property type="molecule type" value="Genomic_DNA"/>
</dbReference>
<dbReference type="GO" id="GO:0000155">
    <property type="term" value="F:phosphorelay sensor kinase activity"/>
    <property type="evidence" value="ECO:0007669"/>
    <property type="project" value="TreeGrafter"/>
</dbReference>
<dbReference type="PANTHER" id="PTHR43547:SF2">
    <property type="entry name" value="HYBRID SIGNAL TRANSDUCTION HISTIDINE KINASE C"/>
    <property type="match status" value="1"/>
</dbReference>
<dbReference type="SUPFAM" id="SSF52172">
    <property type="entry name" value="CheY-like"/>
    <property type="match status" value="1"/>
</dbReference>
<organism evidence="4 5">
    <name type="scientific">Leptospira fluminis</name>
    <dbReference type="NCBI Taxonomy" id="2484979"/>
    <lineage>
        <taxon>Bacteria</taxon>
        <taxon>Pseudomonadati</taxon>
        <taxon>Spirochaetota</taxon>
        <taxon>Spirochaetia</taxon>
        <taxon>Leptospirales</taxon>
        <taxon>Leptospiraceae</taxon>
        <taxon>Leptospira</taxon>
    </lineage>
</organism>